<dbReference type="InterPro" id="IPR005061">
    <property type="entry name" value="Ist1"/>
</dbReference>
<keyword evidence="3" id="KW-1185">Reference proteome</keyword>
<reference evidence="3" key="1">
    <citation type="submission" date="2017-04" db="EMBL/GenBank/DDBJ databases">
        <title>Plasmodium gonderi genome.</title>
        <authorList>
            <person name="Arisue N."/>
            <person name="Honma H."/>
            <person name="Kawai S."/>
            <person name="Tougan T."/>
            <person name="Tanabe K."/>
            <person name="Horii T."/>
        </authorList>
    </citation>
    <scope>NUCLEOTIDE SEQUENCE [LARGE SCALE GENOMIC DNA]</scope>
    <source>
        <strain evidence="3">ATCC 30045</strain>
    </source>
</reference>
<name>A0A1Y1JMC3_PLAGO</name>
<evidence type="ECO:0000256" key="1">
    <source>
        <dbReference type="ARBA" id="ARBA00005536"/>
    </source>
</evidence>
<accession>A0A1Y1JMC3</accession>
<dbReference type="GO" id="GO:0015031">
    <property type="term" value="P:protein transport"/>
    <property type="evidence" value="ECO:0007669"/>
    <property type="project" value="InterPro"/>
</dbReference>
<dbReference type="OrthoDB" id="374990at2759"/>
<evidence type="ECO:0000313" key="3">
    <source>
        <dbReference type="Proteomes" id="UP000195521"/>
    </source>
</evidence>
<dbReference type="Pfam" id="PF03398">
    <property type="entry name" value="Ist1"/>
    <property type="match status" value="1"/>
</dbReference>
<protein>
    <submittedName>
        <fullName evidence="2">Uncharacterized protein</fullName>
    </submittedName>
</protein>
<proteinExistence type="inferred from homology"/>
<comment type="similarity">
    <text evidence="1">Belongs to the IST1 family.</text>
</comment>
<dbReference type="OMA" id="YCANKLN"/>
<dbReference type="GeneID" id="39747902"/>
<dbReference type="InterPro" id="IPR042277">
    <property type="entry name" value="IST1-like"/>
</dbReference>
<evidence type="ECO:0000313" key="2">
    <source>
        <dbReference type="EMBL" id="GAW81184.1"/>
    </source>
</evidence>
<comment type="caution">
    <text evidence="2">The sequence shown here is derived from an EMBL/GenBank/DDBJ whole genome shotgun (WGS) entry which is preliminary data.</text>
</comment>
<organism evidence="2 3">
    <name type="scientific">Plasmodium gonderi</name>
    <dbReference type="NCBI Taxonomy" id="77519"/>
    <lineage>
        <taxon>Eukaryota</taxon>
        <taxon>Sar</taxon>
        <taxon>Alveolata</taxon>
        <taxon>Apicomplexa</taxon>
        <taxon>Aconoidasida</taxon>
        <taxon>Haemosporida</taxon>
        <taxon>Plasmodiidae</taxon>
        <taxon>Plasmodium</taxon>
        <taxon>Plasmodium (Plasmodium)</taxon>
    </lineage>
</organism>
<dbReference type="RefSeq" id="XP_028543773.1">
    <property type="nucleotide sequence ID" value="XM_028687972.1"/>
</dbReference>
<dbReference type="EMBL" id="BDQF01000010">
    <property type="protein sequence ID" value="GAW81184.1"/>
    <property type="molecule type" value="Genomic_DNA"/>
</dbReference>
<sequence length="251" mass="29741">MTLKTFKMPMDERDLKMFGTFLNLFKERVNLLQIKSRTEIMVQKKNITFFLLNSKTEKAHENICLMLRNENICDICNKLISLCNESTSLATLSNPKNENKKKLKKCIRNILYSADKLNISNTQNVRTHFIKHFGKDFIEHVEMDYLLLDRYVYTLINKYTFSHKEIAEVQNNFYFEMHIPINYQADQCVCKFCNFPQNDDILHMVRKKDILQIVNAYSTHAESVHDNEKKKIFKEMENHLIQKLNKTLLGG</sequence>
<dbReference type="AlphaFoldDB" id="A0A1Y1JMC3"/>
<gene>
    <name evidence="2" type="ORF">PGO_093840</name>
</gene>
<dbReference type="Proteomes" id="UP000195521">
    <property type="component" value="Unassembled WGS sequence"/>
</dbReference>
<dbReference type="Gene3D" id="1.20.1260.60">
    <property type="entry name" value="Vacuolar protein sorting-associated protein Ist1"/>
    <property type="match status" value="1"/>
</dbReference>